<feature type="signal peptide" evidence="3">
    <location>
        <begin position="1"/>
        <end position="18"/>
    </location>
</feature>
<dbReference type="EMBL" id="GG666492">
    <property type="protein sequence ID" value="EEN62995.1"/>
    <property type="molecule type" value="Genomic_DNA"/>
</dbReference>
<proteinExistence type="predicted"/>
<evidence type="ECO:0000256" key="3">
    <source>
        <dbReference type="SAM" id="SignalP"/>
    </source>
</evidence>
<keyword evidence="1" id="KW-1015">Disulfide bond</keyword>
<dbReference type="PROSITE" id="PS00514">
    <property type="entry name" value="FIBRINOGEN_C_1"/>
    <property type="match status" value="1"/>
</dbReference>
<feature type="region of interest" description="Disordered" evidence="2">
    <location>
        <begin position="84"/>
        <end position="108"/>
    </location>
</feature>
<keyword evidence="3" id="KW-0732">Signal</keyword>
<sequence length="236" mass="25944">MLAYMLALVLVFARTACGVPTVRSDTTDNAGDIPGQPPAGTRGDLFPYPGQNIVLNCGADRPSQDEWQQLNDKLDQLTNAVNSCRASDGEDPEAPHPRDCQDILDNDETTPSGVYTVYPRDGLGGVMVYCDNDIDGGGWTNYKLHIGTYSGNARDSLAYHNGHPFSTKDRDNDASTLSCAQTYKGAWWYTACHHSNLNGLYHLGPHASYADGVNWNGWKGYKYSLKRTEMKFKPIA</sequence>
<dbReference type="InterPro" id="IPR014716">
    <property type="entry name" value="Fibrinogen_a/b/g_C_1"/>
</dbReference>
<dbReference type="SUPFAM" id="SSF56496">
    <property type="entry name" value="Fibrinogen C-terminal domain-like"/>
    <property type="match status" value="1"/>
</dbReference>
<dbReference type="PROSITE" id="PS51406">
    <property type="entry name" value="FIBRINOGEN_C_2"/>
    <property type="match status" value="2"/>
</dbReference>
<feature type="domain" description="Fibrinogen C-terminal" evidence="4">
    <location>
        <begin position="140"/>
        <end position="236"/>
    </location>
</feature>
<dbReference type="PANTHER" id="PTHR19143:SF458">
    <property type="entry name" value="FIBRINOGEN C-TERMINAL DOMAIN-CONTAINING PROTEIN-RELATED"/>
    <property type="match status" value="1"/>
</dbReference>
<accession>C3Y8T9</accession>
<dbReference type="AlphaFoldDB" id="C3Y8T9"/>
<dbReference type="PANTHER" id="PTHR19143">
    <property type="entry name" value="FIBRINOGEN/TENASCIN/ANGIOPOEITIN"/>
    <property type="match status" value="1"/>
</dbReference>
<protein>
    <recommendedName>
        <fullName evidence="4">Fibrinogen C-terminal domain-containing protein</fullName>
    </recommendedName>
</protein>
<dbReference type="InterPro" id="IPR050373">
    <property type="entry name" value="Fibrinogen_C-term_domain"/>
</dbReference>
<dbReference type="Pfam" id="PF00147">
    <property type="entry name" value="Fibrinogen_C"/>
    <property type="match status" value="2"/>
</dbReference>
<reference evidence="5" key="1">
    <citation type="journal article" date="2008" name="Nature">
        <title>The amphioxus genome and the evolution of the chordate karyotype.</title>
        <authorList>
            <consortium name="US DOE Joint Genome Institute (JGI-PGF)"/>
            <person name="Putnam N.H."/>
            <person name="Butts T."/>
            <person name="Ferrier D.E.K."/>
            <person name="Furlong R.F."/>
            <person name="Hellsten U."/>
            <person name="Kawashima T."/>
            <person name="Robinson-Rechavi M."/>
            <person name="Shoguchi E."/>
            <person name="Terry A."/>
            <person name="Yu J.-K."/>
            <person name="Benito-Gutierrez E.L."/>
            <person name="Dubchak I."/>
            <person name="Garcia-Fernandez J."/>
            <person name="Gibson-Brown J.J."/>
            <person name="Grigoriev I.V."/>
            <person name="Horton A.C."/>
            <person name="de Jong P.J."/>
            <person name="Jurka J."/>
            <person name="Kapitonov V.V."/>
            <person name="Kohara Y."/>
            <person name="Kuroki Y."/>
            <person name="Lindquist E."/>
            <person name="Lucas S."/>
            <person name="Osoegawa K."/>
            <person name="Pennacchio L.A."/>
            <person name="Salamov A.A."/>
            <person name="Satou Y."/>
            <person name="Sauka-Spengler T."/>
            <person name="Schmutz J."/>
            <person name="Shin-I T."/>
            <person name="Toyoda A."/>
            <person name="Bronner-Fraser M."/>
            <person name="Fujiyama A."/>
            <person name="Holland L.Z."/>
            <person name="Holland P.W.H."/>
            <person name="Satoh N."/>
            <person name="Rokhsar D.S."/>
        </authorList>
    </citation>
    <scope>NUCLEOTIDE SEQUENCE [LARGE SCALE GENOMIC DNA]</scope>
    <source>
        <strain evidence="5">S238N-H82</strain>
        <tissue evidence="5">Testes</tissue>
    </source>
</reference>
<organism>
    <name type="scientific">Branchiostoma floridae</name>
    <name type="common">Florida lancelet</name>
    <name type="synonym">Amphioxus</name>
    <dbReference type="NCBI Taxonomy" id="7739"/>
    <lineage>
        <taxon>Eukaryota</taxon>
        <taxon>Metazoa</taxon>
        <taxon>Chordata</taxon>
        <taxon>Cephalochordata</taxon>
        <taxon>Leptocardii</taxon>
        <taxon>Amphioxiformes</taxon>
        <taxon>Branchiostomatidae</taxon>
        <taxon>Branchiostoma</taxon>
    </lineage>
</organism>
<dbReference type="SMART" id="SM00186">
    <property type="entry name" value="FBG"/>
    <property type="match status" value="1"/>
</dbReference>
<name>C3Y8T9_BRAFL</name>
<evidence type="ECO:0000313" key="5">
    <source>
        <dbReference type="EMBL" id="EEN62995.1"/>
    </source>
</evidence>
<dbReference type="Gene3D" id="3.90.215.10">
    <property type="entry name" value="Gamma Fibrinogen, chain A, domain 1"/>
    <property type="match status" value="2"/>
</dbReference>
<evidence type="ECO:0000259" key="4">
    <source>
        <dbReference type="PROSITE" id="PS51406"/>
    </source>
</evidence>
<feature type="chain" id="PRO_5002935296" description="Fibrinogen C-terminal domain-containing protein" evidence="3">
    <location>
        <begin position="19"/>
        <end position="236"/>
    </location>
</feature>
<dbReference type="NCBIfam" id="NF040941">
    <property type="entry name" value="GGGWT_bact"/>
    <property type="match status" value="1"/>
</dbReference>
<dbReference type="STRING" id="7739.C3Y8T9"/>
<dbReference type="InterPro" id="IPR002181">
    <property type="entry name" value="Fibrinogen_a/b/g_C_dom"/>
</dbReference>
<dbReference type="InParanoid" id="C3Y8T9"/>
<dbReference type="InterPro" id="IPR020837">
    <property type="entry name" value="Fibrinogen_CS"/>
</dbReference>
<evidence type="ECO:0000256" key="1">
    <source>
        <dbReference type="ARBA" id="ARBA00023157"/>
    </source>
</evidence>
<feature type="domain" description="Fibrinogen C-terminal" evidence="4">
    <location>
        <begin position="91"/>
        <end position="139"/>
    </location>
</feature>
<gene>
    <name evidence="5" type="ORF">BRAFLDRAFT_64969</name>
</gene>
<evidence type="ECO:0000256" key="2">
    <source>
        <dbReference type="SAM" id="MobiDB-lite"/>
    </source>
</evidence>
<dbReference type="eggNOG" id="KOG2579">
    <property type="taxonomic scope" value="Eukaryota"/>
</dbReference>
<dbReference type="InterPro" id="IPR036056">
    <property type="entry name" value="Fibrinogen-like_C"/>
</dbReference>